<proteinExistence type="predicted"/>
<dbReference type="Proteomes" id="UP001064048">
    <property type="component" value="Chromosome 4"/>
</dbReference>
<comment type="caution">
    <text evidence="1">The sequence shown here is derived from an EMBL/GenBank/DDBJ whole genome shotgun (WGS) entry which is preliminary data.</text>
</comment>
<gene>
    <name evidence="1" type="ORF">MSG28_002908</name>
</gene>
<dbReference type="EMBL" id="CM046104">
    <property type="protein sequence ID" value="KAI8424383.1"/>
    <property type="molecule type" value="Genomic_DNA"/>
</dbReference>
<evidence type="ECO:0000313" key="1">
    <source>
        <dbReference type="EMBL" id="KAI8424383.1"/>
    </source>
</evidence>
<protein>
    <submittedName>
        <fullName evidence="1">Uncharacterized protein</fullName>
    </submittedName>
</protein>
<organism evidence="1 2">
    <name type="scientific">Choristoneura fumiferana</name>
    <name type="common">Spruce budworm moth</name>
    <name type="synonym">Archips fumiferana</name>
    <dbReference type="NCBI Taxonomy" id="7141"/>
    <lineage>
        <taxon>Eukaryota</taxon>
        <taxon>Metazoa</taxon>
        <taxon>Ecdysozoa</taxon>
        <taxon>Arthropoda</taxon>
        <taxon>Hexapoda</taxon>
        <taxon>Insecta</taxon>
        <taxon>Pterygota</taxon>
        <taxon>Neoptera</taxon>
        <taxon>Endopterygota</taxon>
        <taxon>Lepidoptera</taxon>
        <taxon>Glossata</taxon>
        <taxon>Ditrysia</taxon>
        <taxon>Tortricoidea</taxon>
        <taxon>Tortricidae</taxon>
        <taxon>Tortricinae</taxon>
        <taxon>Choristoneura</taxon>
    </lineage>
</organism>
<accession>A0ACC0JJT5</accession>
<evidence type="ECO:0000313" key="2">
    <source>
        <dbReference type="Proteomes" id="UP001064048"/>
    </source>
</evidence>
<keyword evidence="2" id="KW-1185">Reference proteome</keyword>
<name>A0ACC0JJT5_CHOFU</name>
<sequence length="443" mass="50975">MWAELYRLKKMADAVSDSNCIIHTKDGAIRGYVDKQDNSTYYKFKSIPYAKPPLGSLRFMPPQSTAPWTEVLDCTKDSPVPVSIGRGIKVTGQEDCLYLEITTPNVKPTKPLPVMFWMSSYGFAFLLEEIYDPTLLNDQVEELKVRSEDDIMTAFFEITNEHFLDDGTYIDAVLKPCIEQEFEGQQAFISKSPHSIIKSSNFNKVPIIIGSNNNEALVLDYIKNDYYDYKKINENVKLLVPRPIARDDNLANVIGQKLLKFYLGGEEFLSEDTKNQYLQLISDYYFVYYVNTTVKLHATYAPECPIYYYVMSYSGEWILPEDLVFFNGVGHHCEIPFIFQITIPGSPPCKGSRDSVKTRSRVIRMWTNFAKYGNPTPDDDDPLLQIKWDPIENENKLNYLCIGSELTKGRNPFSERMAFWDDLHKQHSFLKFLCCLQDLGITC</sequence>
<reference evidence="1 2" key="1">
    <citation type="journal article" date="2022" name="Genome Biol. Evol.">
        <title>The Spruce Budworm Genome: Reconstructing the Evolutionary History of Antifreeze Proteins.</title>
        <authorList>
            <person name="Beliveau C."/>
            <person name="Gagne P."/>
            <person name="Picq S."/>
            <person name="Vernygora O."/>
            <person name="Keeling C.I."/>
            <person name="Pinkney K."/>
            <person name="Doucet D."/>
            <person name="Wen F."/>
            <person name="Johnston J.S."/>
            <person name="Maaroufi H."/>
            <person name="Boyle B."/>
            <person name="Laroche J."/>
            <person name="Dewar K."/>
            <person name="Juretic N."/>
            <person name="Blackburn G."/>
            <person name="Nisole A."/>
            <person name="Brunet B."/>
            <person name="Brandao M."/>
            <person name="Lumley L."/>
            <person name="Duan J."/>
            <person name="Quan G."/>
            <person name="Lucarotti C.J."/>
            <person name="Roe A.D."/>
            <person name="Sperling F.A.H."/>
            <person name="Levesque R.C."/>
            <person name="Cusson M."/>
        </authorList>
    </citation>
    <scope>NUCLEOTIDE SEQUENCE [LARGE SCALE GENOMIC DNA]</scope>
    <source>
        <strain evidence="1">Glfc:IPQL:Cfum</strain>
    </source>
</reference>